<gene>
    <name evidence="8" type="ORF">RM844_11520</name>
</gene>
<evidence type="ECO:0000313" key="9">
    <source>
        <dbReference type="Proteomes" id="UP001183410"/>
    </source>
</evidence>
<feature type="transmembrane region" description="Helical" evidence="6">
    <location>
        <begin position="6"/>
        <end position="23"/>
    </location>
</feature>
<evidence type="ECO:0000256" key="2">
    <source>
        <dbReference type="ARBA" id="ARBA00022475"/>
    </source>
</evidence>
<dbReference type="InterPro" id="IPR018076">
    <property type="entry name" value="T2SS_GspF_dom"/>
</dbReference>
<keyword evidence="9" id="KW-1185">Reference proteome</keyword>
<organism evidence="8 9">
    <name type="scientific">Streptomyces chisholmiae</name>
    <dbReference type="NCBI Taxonomy" id="3075540"/>
    <lineage>
        <taxon>Bacteria</taxon>
        <taxon>Bacillati</taxon>
        <taxon>Actinomycetota</taxon>
        <taxon>Actinomycetes</taxon>
        <taxon>Kitasatosporales</taxon>
        <taxon>Streptomycetaceae</taxon>
        <taxon>Streptomyces</taxon>
    </lineage>
</organism>
<evidence type="ECO:0000256" key="4">
    <source>
        <dbReference type="ARBA" id="ARBA00022989"/>
    </source>
</evidence>
<feature type="domain" description="Type II secretion system protein GspF" evidence="7">
    <location>
        <begin position="71"/>
        <end position="192"/>
    </location>
</feature>
<dbReference type="RefSeq" id="WP_311666971.1">
    <property type="nucleotide sequence ID" value="NZ_JAVREO010000006.1"/>
</dbReference>
<feature type="transmembrane region" description="Helical" evidence="6">
    <location>
        <begin position="171"/>
        <end position="200"/>
    </location>
</feature>
<keyword evidence="4 6" id="KW-1133">Transmembrane helix</keyword>
<evidence type="ECO:0000259" key="7">
    <source>
        <dbReference type="Pfam" id="PF00482"/>
    </source>
</evidence>
<dbReference type="Proteomes" id="UP001183410">
    <property type="component" value="Unassembled WGS sequence"/>
</dbReference>
<sequence>MTAETLWRWASLALLALALPVTVRELRASLRTRGRLAALRGRAPARSRAWRWPGRRGGRGAPDPALPLVTELLTACLAAGAEPGAAARAVGVSVRGPVGAALLRASAELRLGGEPAVVWGRVGRLPGAERLASRLVAAGSSGAPLVSAFAAEAAETRARRGRAAQAAARRAAVLVAGPLGLCFLPAFLLLGVAPVVIALAQELS</sequence>
<evidence type="ECO:0000313" key="8">
    <source>
        <dbReference type="EMBL" id="MDT0266919.1"/>
    </source>
</evidence>
<dbReference type="PANTHER" id="PTHR35007">
    <property type="entry name" value="INTEGRAL MEMBRANE PROTEIN-RELATED"/>
    <property type="match status" value="1"/>
</dbReference>
<comment type="subcellular location">
    <subcellularLocation>
        <location evidence="1">Cell membrane</location>
        <topology evidence="1">Multi-pass membrane protein</topology>
    </subcellularLocation>
</comment>
<comment type="caution">
    <text evidence="8">The sequence shown here is derived from an EMBL/GenBank/DDBJ whole genome shotgun (WGS) entry which is preliminary data.</text>
</comment>
<evidence type="ECO:0000256" key="3">
    <source>
        <dbReference type="ARBA" id="ARBA00022692"/>
    </source>
</evidence>
<keyword evidence="2" id="KW-1003">Cell membrane</keyword>
<dbReference type="Pfam" id="PF00482">
    <property type="entry name" value="T2SSF"/>
    <property type="match status" value="1"/>
</dbReference>
<accession>A0ABU2JQB7</accession>
<reference evidence="9" key="1">
    <citation type="submission" date="2023-07" db="EMBL/GenBank/DDBJ databases">
        <title>30 novel species of actinomycetes from the DSMZ collection.</title>
        <authorList>
            <person name="Nouioui I."/>
        </authorList>
    </citation>
    <scope>NUCLEOTIDE SEQUENCE [LARGE SCALE GENOMIC DNA]</scope>
    <source>
        <strain evidence="9">DSM 44915</strain>
    </source>
</reference>
<evidence type="ECO:0000256" key="6">
    <source>
        <dbReference type="SAM" id="Phobius"/>
    </source>
</evidence>
<dbReference type="EMBL" id="JAVREO010000006">
    <property type="protein sequence ID" value="MDT0266919.1"/>
    <property type="molecule type" value="Genomic_DNA"/>
</dbReference>
<protein>
    <submittedName>
        <fullName evidence="8">Type II secretion system F family protein</fullName>
    </submittedName>
</protein>
<dbReference type="PANTHER" id="PTHR35007:SF3">
    <property type="entry name" value="POSSIBLE CONSERVED ALANINE RICH MEMBRANE PROTEIN"/>
    <property type="match status" value="1"/>
</dbReference>
<keyword evidence="5 6" id="KW-0472">Membrane</keyword>
<keyword evidence="3 6" id="KW-0812">Transmembrane</keyword>
<evidence type="ECO:0000256" key="1">
    <source>
        <dbReference type="ARBA" id="ARBA00004651"/>
    </source>
</evidence>
<proteinExistence type="predicted"/>
<evidence type="ECO:0000256" key="5">
    <source>
        <dbReference type="ARBA" id="ARBA00023136"/>
    </source>
</evidence>
<name>A0ABU2JQB7_9ACTN</name>